<organism evidence="1 2">
    <name type="scientific">Reticulomyxa filosa</name>
    <dbReference type="NCBI Taxonomy" id="46433"/>
    <lineage>
        <taxon>Eukaryota</taxon>
        <taxon>Sar</taxon>
        <taxon>Rhizaria</taxon>
        <taxon>Retaria</taxon>
        <taxon>Foraminifera</taxon>
        <taxon>Monothalamids</taxon>
        <taxon>Reticulomyxidae</taxon>
        <taxon>Reticulomyxa</taxon>
    </lineage>
</organism>
<dbReference type="EMBL" id="ASPP01020402">
    <property type="protein sequence ID" value="ETO13767.1"/>
    <property type="molecule type" value="Genomic_DNA"/>
</dbReference>
<keyword evidence="2" id="KW-1185">Reference proteome</keyword>
<protein>
    <submittedName>
        <fullName evidence="1">Uncharacterized protein</fullName>
    </submittedName>
</protein>
<reference evidence="1 2" key="1">
    <citation type="journal article" date="2013" name="Curr. Biol.">
        <title>The Genome of the Foraminiferan Reticulomyxa filosa.</title>
        <authorList>
            <person name="Glockner G."/>
            <person name="Hulsmann N."/>
            <person name="Schleicher M."/>
            <person name="Noegel A.A."/>
            <person name="Eichinger L."/>
            <person name="Gallinger C."/>
            <person name="Pawlowski J."/>
            <person name="Sierra R."/>
            <person name="Euteneuer U."/>
            <person name="Pillet L."/>
            <person name="Moustafa A."/>
            <person name="Platzer M."/>
            <person name="Groth M."/>
            <person name="Szafranski K."/>
            <person name="Schliwa M."/>
        </authorList>
    </citation>
    <scope>NUCLEOTIDE SEQUENCE [LARGE SCALE GENOMIC DNA]</scope>
</reference>
<gene>
    <name evidence="1" type="ORF">RFI_23601</name>
</gene>
<dbReference type="AlphaFoldDB" id="X6MJY4"/>
<accession>X6MJY4</accession>
<sequence length="327" mass="38123">MTEIYEINKHEIKYILEYWVRTQFSLKHLGGVEAIQWIIFKYCYKNLLEEQYKVGVFSNGCEYIFDSIVLFNVKEKKAVKWLDFKQIANSRNFLQKEAPCLDLLFIDELTKENLKCLGFDHELIIPNNKRRYPVLLQVSTNVNGSIGALLLKDEALLWSLPPCDFIFSKEKILYHKNIGVLCLALDNFTRCAQLQLTATKNVTNSWVKLPDYKGQTALFDFTNRKWTKLEPNRTQHGYCSNICQWNQKNFGNIIVINGTNSKETSEFDFVKMKWLKLPNTNFCHSQTIRCANVFVNPQTHLLTITSFFTKRNISNTTQSGIVEHGKF</sequence>
<evidence type="ECO:0000313" key="2">
    <source>
        <dbReference type="Proteomes" id="UP000023152"/>
    </source>
</evidence>
<comment type="caution">
    <text evidence="1">The sequence shown here is derived from an EMBL/GenBank/DDBJ whole genome shotgun (WGS) entry which is preliminary data.</text>
</comment>
<name>X6MJY4_RETFI</name>
<evidence type="ECO:0000313" key="1">
    <source>
        <dbReference type="EMBL" id="ETO13767.1"/>
    </source>
</evidence>
<dbReference type="Proteomes" id="UP000023152">
    <property type="component" value="Unassembled WGS sequence"/>
</dbReference>
<proteinExistence type="predicted"/>